<keyword evidence="3" id="KW-1185">Reference proteome</keyword>
<evidence type="ECO:0000313" key="3">
    <source>
        <dbReference type="Proteomes" id="UP000228531"/>
    </source>
</evidence>
<feature type="chain" id="PRO_5014702311" description="YHS domain-containing protein" evidence="1">
    <location>
        <begin position="31"/>
        <end position="159"/>
    </location>
</feature>
<comment type="caution">
    <text evidence="2">The sequence shown here is derived from an EMBL/GenBank/DDBJ whole genome shotgun (WGS) entry which is preliminary data.</text>
</comment>
<dbReference type="AlphaFoldDB" id="A0A2M8W0I8"/>
<evidence type="ECO:0008006" key="4">
    <source>
        <dbReference type="Google" id="ProtNLM"/>
    </source>
</evidence>
<gene>
    <name evidence="2" type="ORF">BC777_3499</name>
</gene>
<name>A0A2M8W0I8_9RHOB</name>
<dbReference type="RefSeq" id="WP_100369442.1">
    <property type="nucleotide sequence ID" value="NZ_PGTY01000004.1"/>
</dbReference>
<proteinExistence type="predicted"/>
<accession>A0A2M8W0I8</accession>
<reference evidence="2 3" key="1">
    <citation type="submission" date="2017-11" db="EMBL/GenBank/DDBJ databases">
        <title>Genomic Encyclopedia of Archaeal and Bacterial Type Strains, Phase II (KMG-II): From Individual Species to Whole Genera.</title>
        <authorList>
            <person name="Goeker M."/>
        </authorList>
    </citation>
    <scope>NUCLEOTIDE SEQUENCE [LARGE SCALE GENOMIC DNA]</scope>
    <source>
        <strain evidence="2 3">DSM 29128</strain>
    </source>
</reference>
<keyword evidence="1" id="KW-0732">Signal</keyword>
<dbReference type="EMBL" id="PGTY01000004">
    <property type="protein sequence ID" value="PJI84440.1"/>
    <property type="molecule type" value="Genomic_DNA"/>
</dbReference>
<evidence type="ECO:0000313" key="2">
    <source>
        <dbReference type="EMBL" id="PJI84440.1"/>
    </source>
</evidence>
<feature type="signal peptide" evidence="1">
    <location>
        <begin position="1"/>
        <end position="30"/>
    </location>
</feature>
<organism evidence="2 3">
    <name type="scientific">Yoonia maricola</name>
    <dbReference type="NCBI Taxonomy" id="420999"/>
    <lineage>
        <taxon>Bacteria</taxon>
        <taxon>Pseudomonadati</taxon>
        <taxon>Pseudomonadota</taxon>
        <taxon>Alphaproteobacteria</taxon>
        <taxon>Rhodobacterales</taxon>
        <taxon>Paracoccaceae</taxon>
        <taxon>Yoonia</taxon>
    </lineage>
</organism>
<dbReference type="NCBIfam" id="NF041384">
    <property type="entry name" value="YHS_seleno_dom"/>
    <property type="match status" value="1"/>
</dbReference>
<sequence>MTQYQISRRIFGKTALALSALMSAPSVVFAKTISRFSLSETGHALGGYDTTAYFNAGVAVDGTDAITANWKGAVWRFATEAEATLFRANPEEYAPQFGGYCTRAMSLGQEVPGDPEVWRIHDGKLYVFFAARGGRFFDSGPVEMIALAQTHWDTLIRVE</sequence>
<dbReference type="Proteomes" id="UP000228531">
    <property type="component" value="Unassembled WGS sequence"/>
</dbReference>
<protein>
    <recommendedName>
        <fullName evidence="4">YHS domain-containing protein</fullName>
    </recommendedName>
</protein>
<evidence type="ECO:0000256" key="1">
    <source>
        <dbReference type="SAM" id="SignalP"/>
    </source>
</evidence>